<dbReference type="PANTHER" id="PTHR16469:SF27">
    <property type="entry name" value="UBIQUITIN-ASSOCIATED AND SH3 DOMAIN-CONTAINING BA-RELATED"/>
    <property type="match status" value="1"/>
</dbReference>
<evidence type="ECO:0000313" key="1">
    <source>
        <dbReference type="EMBL" id="ELR24849.1"/>
    </source>
</evidence>
<proteinExistence type="predicted"/>
<keyword evidence="2" id="KW-1185">Reference proteome</keyword>
<dbReference type="InterPro" id="IPR029033">
    <property type="entry name" value="His_PPase_superfam"/>
</dbReference>
<dbReference type="KEGG" id="acan:ACA1_175230"/>
<dbReference type="InterPro" id="IPR051710">
    <property type="entry name" value="Phosphatase_SH3-domain"/>
</dbReference>
<dbReference type="PANTHER" id="PTHR16469">
    <property type="entry name" value="UBIQUITIN-ASSOCIATED AND SH3 DOMAIN-CONTAINING BA-RELATED"/>
    <property type="match status" value="1"/>
</dbReference>
<dbReference type="Gene3D" id="3.40.50.1240">
    <property type="entry name" value="Phosphoglycerate mutase-like"/>
    <property type="match status" value="1"/>
</dbReference>
<dbReference type="SMART" id="SM00855">
    <property type="entry name" value="PGAM"/>
    <property type="match status" value="1"/>
</dbReference>
<name>L8HH03_ACACF</name>
<dbReference type="GeneID" id="14925880"/>
<dbReference type="VEuPathDB" id="AmoebaDB:ACA1_175230"/>
<dbReference type="STRING" id="1257118.L8HH03"/>
<dbReference type="InterPro" id="IPR013078">
    <property type="entry name" value="His_Pase_superF_clade-1"/>
</dbReference>
<dbReference type="CDD" id="cd07067">
    <property type="entry name" value="HP_PGM_like"/>
    <property type="match status" value="1"/>
</dbReference>
<dbReference type="SUPFAM" id="SSF53254">
    <property type="entry name" value="Phosphoglycerate mutase-like"/>
    <property type="match status" value="1"/>
</dbReference>
<sequence>MATEGGAVSIRRTVWLVRHGERVDDVAADWALTAPRAFDPPLTETGATQAFKTGAQLAREGITQVYSSPFLRCVQTAHHIIQGIRSARDHTTTDEPRLTIKVDTGFAEYMSTANFSSPPKYLTAPELLELLPEAPIDVDHASLVTPTYPESESDMRARCGLAIKSLLACRSPGDTNTVIVTHGSPVSAILQALAVVQLRPAAVPYSSLTKVVEERPGVWQASSPLADTTHWRGVC</sequence>
<dbReference type="EMBL" id="KB007811">
    <property type="protein sequence ID" value="ELR24849.1"/>
    <property type="molecule type" value="Genomic_DNA"/>
</dbReference>
<dbReference type="Pfam" id="PF00300">
    <property type="entry name" value="His_Phos_1"/>
    <property type="match status" value="1"/>
</dbReference>
<reference evidence="1 2" key="1">
    <citation type="journal article" date="2013" name="Genome Biol.">
        <title>Genome of Acanthamoeba castellanii highlights extensive lateral gene transfer and early evolution of tyrosine kinase signaling.</title>
        <authorList>
            <person name="Clarke M."/>
            <person name="Lohan A.J."/>
            <person name="Liu B."/>
            <person name="Lagkouvardos I."/>
            <person name="Roy S."/>
            <person name="Zafar N."/>
            <person name="Bertelli C."/>
            <person name="Schilde C."/>
            <person name="Kianianmomeni A."/>
            <person name="Burglin T.R."/>
            <person name="Frech C."/>
            <person name="Turcotte B."/>
            <person name="Kopec K.O."/>
            <person name="Synnott J.M."/>
            <person name="Choo C."/>
            <person name="Paponov I."/>
            <person name="Finkler A."/>
            <person name="Soon Heng Tan C."/>
            <person name="Hutchins A.P."/>
            <person name="Weinmeier T."/>
            <person name="Rattei T."/>
            <person name="Chu J.S."/>
            <person name="Gimenez G."/>
            <person name="Irimia M."/>
            <person name="Rigden D.J."/>
            <person name="Fitzpatrick D.A."/>
            <person name="Lorenzo-Morales J."/>
            <person name="Bateman A."/>
            <person name="Chiu C.H."/>
            <person name="Tang P."/>
            <person name="Hegemann P."/>
            <person name="Fromm H."/>
            <person name="Raoult D."/>
            <person name="Greub G."/>
            <person name="Miranda-Saavedra D."/>
            <person name="Chen N."/>
            <person name="Nash P."/>
            <person name="Ginger M.L."/>
            <person name="Horn M."/>
            <person name="Schaap P."/>
            <person name="Caler L."/>
            <person name="Loftus B."/>
        </authorList>
    </citation>
    <scope>NUCLEOTIDE SEQUENCE [LARGE SCALE GENOMIC DNA]</scope>
    <source>
        <strain evidence="1 2">Neff</strain>
    </source>
</reference>
<dbReference type="OrthoDB" id="414418at2759"/>
<dbReference type="OMA" id="KIRAFCT"/>
<evidence type="ECO:0000313" key="2">
    <source>
        <dbReference type="Proteomes" id="UP000011083"/>
    </source>
</evidence>
<protein>
    <submittedName>
        <fullName evidence="1">Phosphoglycerate mutase family domain containing protein</fullName>
    </submittedName>
</protein>
<dbReference type="Proteomes" id="UP000011083">
    <property type="component" value="Unassembled WGS sequence"/>
</dbReference>
<gene>
    <name evidence="1" type="ORF">ACA1_175230</name>
</gene>
<organism evidence="1 2">
    <name type="scientific">Acanthamoeba castellanii (strain ATCC 30010 / Neff)</name>
    <dbReference type="NCBI Taxonomy" id="1257118"/>
    <lineage>
        <taxon>Eukaryota</taxon>
        <taxon>Amoebozoa</taxon>
        <taxon>Discosea</taxon>
        <taxon>Longamoebia</taxon>
        <taxon>Centramoebida</taxon>
        <taxon>Acanthamoebidae</taxon>
        <taxon>Acanthamoeba</taxon>
    </lineage>
</organism>
<dbReference type="RefSeq" id="XP_004356749.1">
    <property type="nucleotide sequence ID" value="XM_004356696.1"/>
</dbReference>
<dbReference type="AlphaFoldDB" id="L8HH03"/>
<accession>L8HH03</accession>